<name>A0A423TK02_PENVA</name>
<keyword evidence="5 6" id="KW-0472">Membrane</keyword>
<reference evidence="7 8" key="1">
    <citation type="submission" date="2018-04" db="EMBL/GenBank/DDBJ databases">
        <authorList>
            <person name="Zhang X."/>
            <person name="Yuan J."/>
            <person name="Li F."/>
            <person name="Xiang J."/>
        </authorList>
    </citation>
    <scope>NUCLEOTIDE SEQUENCE [LARGE SCALE GENOMIC DNA]</scope>
    <source>
        <tissue evidence="7">Muscle</tissue>
    </source>
</reference>
<reference evidence="7 8" key="2">
    <citation type="submission" date="2019-01" db="EMBL/GenBank/DDBJ databases">
        <title>The decoding of complex shrimp genome reveals the adaptation for benthos swimmer, frequently molting mechanism and breeding impact on genome.</title>
        <authorList>
            <person name="Sun Y."/>
            <person name="Gao Y."/>
            <person name="Yu Y."/>
        </authorList>
    </citation>
    <scope>NUCLEOTIDE SEQUENCE [LARGE SCALE GENOMIC DNA]</scope>
    <source>
        <tissue evidence="7">Muscle</tissue>
    </source>
</reference>
<dbReference type="GO" id="GO:0050909">
    <property type="term" value="P:sensory perception of taste"/>
    <property type="evidence" value="ECO:0007669"/>
    <property type="project" value="InterPro"/>
</dbReference>
<sequence>MPFRIGLRKEVNPEAPDAPRPTLEWLSSVWAWKVRKDQPTALPEESNIIHRPFLLIRLTLRILGLVPFTYVKGTYQLKWCSLAAVHAVFVMLWFTALVVSTAVGITRLFSSDVFSNSQNHAMELMGVGIIASCLLNAWVDAINTLYYGRLFCDFLNSWHRLAHDTGLNPTVGLRRSSCIHSLFLFTFVVAMAISSLIGPPAMLLQIIKRLAQVLLLIPEEWLEENTLTVKIALALVALVVCHVYMCYKGSLLIFVSSCKMLKNVLKDWRMQLTNALDGLSLKATDGETRPRPAPCVKAGKRETTLQAAPIWREGEGGQTGAVGFDQLVQSHWRVVQMVRNTEKLFSVALQCFYASQPKGIVSDDAIVRIKERLHLPGSENRGR</sequence>
<organism evidence="7 8">
    <name type="scientific">Penaeus vannamei</name>
    <name type="common">Whiteleg shrimp</name>
    <name type="synonym">Litopenaeus vannamei</name>
    <dbReference type="NCBI Taxonomy" id="6689"/>
    <lineage>
        <taxon>Eukaryota</taxon>
        <taxon>Metazoa</taxon>
        <taxon>Ecdysozoa</taxon>
        <taxon>Arthropoda</taxon>
        <taxon>Crustacea</taxon>
        <taxon>Multicrustacea</taxon>
        <taxon>Malacostraca</taxon>
        <taxon>Eumalacostraca</taxon>
        <taxon>Eucarida</taxon>
        <taxon>Decapoda</taxon>
        <taxon>Dendrobranchiata</taxon>
        <taxon>Penaeoidea</taxon>
        <taxon>Penaeidae</taxon>
        <taxon>Penaeus</taxon>
    </lineage>
</organism>
<gene>
    <name evidence="7" type="ORF">C7M84_004611</name>
</gene>
<protein>
    <submittedName>
        <fullName evidence="7">Uncharacterized protein</fullName>
    </submittedName>
</protein>
<accession>A0A423TK02</accession>
<dbReference type="GO" id="GO:0005886">
    <property type="term" value="C:plasma membrane"/>
    <property type="evidence" value="ECO:0007669"/>
    <property type="project" value="UniProtKB-SubCell"/>
</dbReference>
<dbReference type="EMBL" id="QCYY01001609">
    <property type="protein sequence ID" value="ROT76796.1"/>
    <property type="molecule type" value="Genomic_DNA"/>
</dbReference>
<comment type="caution">
    <text evidence="7">The sequence shown here is derived from an EMBL/GenBank/DDBJ whole genome shotgun (WGS) entry which is preliminary data.</text>
</comment>
<evidence type="ECO:0000256" key="5">
    <source>
        <dbReference type="ARBA" id="ARBA00023136"/>
    </source>
</evidence>
<evidence type="ECO:0000313" key="7">
    <source>
        <dbReference type="EMBL" id="ROT76796.1"/>
    </source>
</evidence>
<evidence type="ECO:0000256" key="3">
    <source>
        <dbReference type="ARBA" id="ARBA00022692"/>
    </source>
</evidence>
<dbReference type="Pfam" id="PF08395">
    <property type="entry name" value="7tm_7"/>
    <property type="match status" value="1"/>
</dbReference>
<keyword evidence="4 6" id="KW-1133">Transmembrane helix</keyword>
<feature type="transmembrane region" description="Helical" evidence="6">
    <location>
        <begin position="227"/>
        <end position="247"/>
    </location>
</feature>
<dbReference type="AlphaFoldDB" id="A0A423TK02"/>
<proteinExistence type="predicted"/>
<evidence type="ECO:0000256" key="1">
    <source>
        <dbReference type="ARBA" id="ARBA00004651"/>
    </source>
</evidence>
<feature type="transmembrane region" description="Helical" evidence="6">
    <location>
        <begin position="83"/>
        <end position="109"/>
    </location>
</feature>
<dbReference type="Proteomes" id="UP000283509">
    <property type="component" value="Unassembled WGS sequence"/>
</dbReference>
<evidence type="ECO:0000256" key="6">
    <source>
        <dbReference type="SAM" id="Phobius"/>
    </source>
</evidence>
<feature type="transmembrane region" description="Helical" evidence="6">
    <location>
        <begin position="121"/>
        <end position="139"/>
    </location>
</feature>
<comment type="subcellular location">
    <subcellularLocation>
        <location evidence="1">Cell membrane</location>
        <topology evidence="1">Multi-pass membrane protein</topology>
    </subcellularLocation>
</comment>
<evidence type="ECO:0000256" key="2">
    <source>
        <dbReference type="ARBA" id="ARBA00022475"/>
    </source>
</evidence>
<evidence type="ECO:0000256" key="4">
    <source>
        <dbReference type="ARBA" id="ARBA00022989"/>
    </source>
</evidence>
<keyword evidence="8" id="KW-1185">Reference proteome</keyword>
<dbReference type="InterPro" id="IPR013604">
    <property type="entry name" value="7TM_chemorcpt"/>
</dbReference>
<keyword evidence="2" id="KW-1003">Cell membrane</keyword>
<evidence type="ECO:0000313" key="8">
    <source>
        <dbReference type="Proteomes" id="UP000283509"/>
    </source>
</evidence>
<feature type="transmembrane region" description="Helical" evidence="6">
    <location>
        <begin position="182"/>
        <end position="207"/>
    </location>
</feature>
<keyword evidence="3 6" id="KW-0812">Transmembrane</keyword>